<sequence length="98" mass="10744">MRLMLVWAMLYVSAYGQITVPPETEPYQPIVASVATDIPEGATMDGGWTMSDGVMTLPSGNDLHIWAAPGDHELEYKGFWLLLKDVKFTDGAGNEITI</sequence>
<dbReference type="AlphaFoldDB" id="X0ZP85"/>
<comment type="caution">
    <text evidence="1">The sequence shown here is derived from an EMBL/GenBank/DDBJ whole genome shotgun (WGS) entry which is preliminary data.</text>
</comment>
<accession>X0ZP85</accession>
<organism evidence="1">
    <name type="scientific">marine sediment metagenome</name>
    <dbReference type="NCBI Taxonomy" id="412755"/>
    <lineage>
        <taxon>unclassified sequences</taxon>
        <taxon>metagenomes</taxon>
        <taxon>ecological metagenomes</taxon>
    </lineage>
</organism>
<dbReference type="EMBL" id="BART01006233">
    <property type="protein sequence ID" value="GAG59872.1"/>
    <property type="molecule type" value="Genomic_DNA"/>
</dbReference>
<protein>
    <submittedName>
        <fullName evidence="1">Uncharacterized protein</fullName>
    </submittedName>
</protein>
<feature type="non-terminal residue" evidence="1">
    <location>
        <position position="98"/>
    </location>
</feature>
<reference evidence="1" key="1">
    <citation type="journal article" date="2014" name="Front. Microbiol.">
        <title>High frequency of phylogenetically diverse reductive dehalogenase-homologous genes in deep subseafloor sedimentary metagenomes.</title>
        <authorList>
            <person name="Kawai M."/>
            <person name="Futagami T."/>
            <person name="Toyoda A."/>
            <person name="Takaki Y."/>
            <person name="Nishi S."/>
            <person name="Hori S."/>
            <person name="Arai W."/>
            <person name="Tsubouchi T."/>
            <person name="Morono Y."/>
            <person name="Uchiyama I."/>
            <person name="Ito T."/>
            <person name="Fujiyama A."/>
            <person name="Inagaki F."/>
            <person name="Takami H."/>
        </authorList>
    </citation>
    <scope>NUCLEOTIDE SEQUENCE</scope>
    <source>
        <strain evidence="1">Expedition CK06-06</strain>
    </source>
</reference>
<name>X0ZP85_9ZZZZ</name>
<evidence type="ECO:0000313" key="1">
    <source>
        <dbReference type="EMBL" id="GAG59872.1"/>
    </source>
</evidence>
<proteinExistence type="predicted"/>
<gene>
    <name evidence="1" type="ORF">S01H4_14205</name>
</gene>